<dbReference type="Gene3D" id="3.40.50.2000">
    <property type="entry name" value="Glycogen Phosphorylase B"/>
    <property type="match status" value="2"/>
</dbReference>
<dbReference type="Pfam" id="PF00534">
    <property type="entry name" value="Glycos_transf_1"/>
    <property type="match status" value="1"/>
</dbReference>
<sequence length="362" mass="41690">MKTDHIFFDARFIRYDHHDGISRFSAGLFAALNRRTKVTAIISDTRQLLKLPRGCDYVLANDPTSIRELLIAPKLNRAGASVVFSPMQTMGSWFRRYKLILTLHDLIYYRHPAPPPEFNWLIRTGWRLFHMVYWPQRVFLNRADAVATVSKTSKRLMLQHKLTKRPVSVIYNAAGTFTDDQANRAPKVRPRSAQRLVYMGSFMDYKNVEVLIDGMQHLPEYELHLLSRIKPERKAELEARVREGFGKVIFHNGVSEDEYHKQLDQAVALVTGSRDEGFGIPLIESMSRGVPVVVSDIEIFREIGGEIALFFDQEDPADFANQVRMLESNPVWVERGTASRKHAEQFNWDRSAGDLIEMISRL</sequence>
<feature type="domain" description="Glycosyltransferase subfamily 4-like N-terminal" evidence="3">
    <location>
        <begin position="93"/>
        <end position="173"/>
    </location>
</feature>
<reference evidence="4" key="1">
    <citation type="submission" date="2020-05" db="EMBL/GenBank/DDBJ databases">
        <authorList>
            <person name="Chiriac C."/>
            <person name="Salcher M."/>
            <person name="Ghai R."/>
            <person name="Kavagutti S V."/>
        </authorList>
    </citation>
    <scope>NUCLEOTIDE SEQUENCE</scope>
</reference>
<dbReference type="PANTHER" id="PTHR46401:SF2">
    <property type="entry name" value="GLYCOSYLTRANSFERASE WBBK-RELATED"/>
    <property type="match status" value="1"/>
</dbReference>
<dbReference type="GO" id="GO:0016757">
    <property type="term" value="F:glycosyltransferase activity"/>
    <property type="evidence" value="ECO:0007669"/>
    <property type="project" value="InterPro"/>
</dbReference>
<dbReference type="SUPFAM" id="SSF53756">
    <property type="entry name" value="UDP-Glycosyltransferase/glycogen phosphorylase"/>
    <property type="match status" value="1"/>
</dbReference>
<organism evidence="4">
    <name type="scientific">freshwater metagenome</name>
    <dbReference type="NCBI Taxonomy" id="449393"/>
    <lineage>
        <taxon>unclassified sequences</taxon>
        <taxon>metagenomes</taxon>
        <taxon>ecological metagenomes</taxon>
    </lineage>
</organism>
<gene>
    <name evidence="4" type="ORF">UFOPK2001_00497</name>
</gene>
<dbReference type="AlphaFoldDB" id="A0A6J6J218"/>
<evidence type="ECO:0000259" key="3">
    <source>
        <dbReference type="Pfam" id="PF13439"/>
    </source>
</evidence>
<dbReference type="InterPro" id="IPR028098">
    <property type="entry name" value="Glyco_trans_4-like_N"/>
</dbReference>
<accession>A0A6J6J218</accession>
<protein>
    <submittedName>
        <fullName evidence="4">Unannotated protein</fullName>
    </submittedName>
</protein>
<dbReference type="EMBL" id="CAEZVN010000033">
    <property type="protein sequence ID" value="CAB4630634.1"/>
    <property type="molecule type" value="Genomic_DNA"/>
</dbReference>
<dbReference type="PANTHER" id="PTHR46401">
    <property type="entry name" value="GLYCOSYLTRANSFERASE WBBK-RELATED"/>
    <property type="match status" value="1"/>
</dbReference>
<evidence type="ECO:0000313" key="4">
    <source>
        <dbReference type="EMBL" id="CAB4630634.1"/>
    </source>
</evidence>
<name>A0A6J6J218_9ZZZZ</name>
<dbReference type="InterPro" id="IPR001296">
    <property type="entry name" value="Glyco_trans_1"/>
</dbReference>
<dbReference type="Pfam" id="PF13439">
    <property type="entry name" value="Glyco_transf_4"/>
    <property type="match status" value="1"/>
</dbReference>
<feature type="domain" description="Glycosyl transferase family 1" evidence="2">
    <location>
        <begin position="182"/>
        <end position="334"/>
    </location>
</feature>
<dbReference type="CDD" id="cd03809">
    <property type="entry name" value="GT4_MtfB-like"/>
    <property type="match status" value="1"/>
</dbReference>
<evidence type="ECO:0000259" key="2">
    <source>
        <dbReference type="Pfam" id="PF00534"/>
    </source>
</evidence>
<keyword evidence="1" id="KW-0808">Transferase</keyword>
<proteinExistence type="predicted"/>
<dbReference type="GO" id="GO:0009103">
    <property type="term" value="P:lipopolysaccharide biosynthetic process"/>
    <property type="evidence" value="ECO:0007669"/>
    <property type="project" value="TreeGrafter"/>
</dbReference>
<evidence type="ECO:0000256" key="1">
    <source>
        <dbReference type="ARBA" id="ARBA00022679"/>
    </source>
</evidence>